<keyword evidence="5" id="KW-1185">Reference proteome</keyword>
<sequence>MGELKVKFLMGPAECNDRYIPTYSQEFLQGLSKAMDVEVKCAEMDEVKAQPLPVYFIASGGAEQGFKALYKETAEPYILLTTPGYNSLAASMEILGFLQEHGLKGEILHGSAEEIAARLKVLKRVADAKETLSHMKLGCFGTPGGLIASDADFGALKKVSGMELILFELDELVAEYEKGGYPENTYTEELKKKGYRAEEMEKALNVYGALKRLIEKYDLQGVTVKCFDLLDMIHTTGCLALAILNAEGIPAACEGDQKSLVSMAVLHALTGESGFMANPSCMDPGRSEIIFAHCTLPMDMPDSYGLTTHFESGIGVAVTCDIAPQPMTVFKCDDTLHRYYAGRAELLETMHKSDLCRSQMRLHLTDGTGYFSSRPISNHHIICKGDWKEVIDEYFSQIK</sequence>
<dbReference type="GO" id="GO:0005737">
    <property type="term" value="C:cytoplasm"/>
    <property type="evidence" value="ECO:0007669"/>
    <property type="project" value="InterPro"/>
</dbReference>
<protein>
    <recommendedName>
        <fullName evidence="3">L-arabinose isomerase central domain-containing protein</fullName>
    </recommendedName>
</protein>
<reference evidence="4" key="1">
    <citation type="submission" date="2021-06" db="EMBL/GenBank/DDBJ databases">
        <title>Description of novel taxa of the family Lachnospiraceae.</title>
        <authorList>
            <person name="Chaplin A.V."/>
            <person name="Sokolova S.R."/>
            <person name="Pikina A.P."/>
            <person name="Korzhanova M."/>
            <person name="Belova V."/>
            <person name="Korostin D."/>
            <person name="Efimov B.A."/>
        </authorList>
    </citation>
    <scope>NUCLEOTIDE SEQUENCE</scope>
    <source>
        <strain evidence="4">ASD5720</strain>
    </source>
</reference>
<gene>
    <name evidence="4" type="ORF">KTH89_21290</name>
</gene>
<evidence type="ECO:0000256" key="1">
    <source>
        <dbReference type="ARBA" id="ARBA00023235"/>
    </source>
</evidence>
<comment type="caution">
    <text evidence="4">The sequence shown here is derived from an EMBL/GenBank/DDBJ whole genome shotgun (WGS) entry which is preliminary data.</text>
</comment>
<evidence type="ECO:0000256" key="2">
    <source>
        <dbReference type="ARBA" id="ARBA00023277"/>
    </source>
</evidence>
<dbReference type="EMBL" id="JAHQCW010000048">
    <property type="protein sequence ID" value="MBU9739076.1"/>
    <property type="molecule type" value="Genomic_DNA"/>
</dbReference>
<name>A0A949K2Y8_9FIRM</name>
<keyword evidence="2" id="KW-0119">Carbohydrate metabolism</keyword>
<dbReference type="SUPFAM" id="SSF53743">
    <property type="entry name" value="FucI/AraA N-terminal and middle domains"/>
    <property type="match status" value="1"/>
</dbReference>
<proteinExistence type="predicted"/>
<dbReference type="InterPro" id="IPR009015">
    <property type="entry name" value="Fucose_isomerase_N/cen_sf"/>
</dbReference>
<evidence type="ECO:0000259" key="3">
    <source>
        <dbReference type="Pfam" id="PF24856"/>
    </source>
</evidence>
<dbReference type="PANTHER" id="PTHR36120:SF2">
    <property type="entry name" value="FUCOSE ISOMERASE"/>
    <property type="match status" value="1"/>
</dbReference>
<feature type="domain" description="L-arabinose isomerase central" evidence="3">
    <location>
        <begin position="168"/>
        <end position="267"/>
    </location>
</feature>
<dbReference type="Proteomes" id="UP000712157">
    <property type="component" value="Unassembled WGS sequence"/>
</dbReference>
<keyword evidence="1" id="KW-0413">Isomerase</keyword>
<dbReference type="PANTHER" id="PTHR36120">
    <property type="entry name" value="FUCOSE ISOMERASE"/>
    <property type="match status" value="1"/>
</dbReference>
<dbReference type="InterPro" id="IPR055390">
    <property type="entry name" value="AraA_central"/>
</dbReference>
<dbReference type="GO" id="GO:0016861">
    <property type="term" value="F:intramolecular oxidoreductase activity, interconverting aldoses and ketoses"/>
    <property type="evidence" value="ECO:0007669"/>
    <property type="project" value="InterPro"/>
</dbReference>
<dbReference type="Pfam" id="PF24856">
    <property type="entry name" value="AraA_central"/>
    <property type="match status" value="1"/>
</dbReference>
<organism evidence="4 5">
    <name type="scientific">Diplocloster agilis</name>
    <dbReference type="NCBI Taxonomy" id="2850323"/>
    <lineage>
        <taxon>Bacteria</taxon>
        <taxon>Bacillati</taxon>
        <taxon>Bacillota</taxon>
        <taxon>Clostridia</taxon>
        <taxon>Lachnospirales</taxon>
        <taxon>Lachnospiraceae</taxon>
        <taxon>Diplocloster</taxon>
    </lineage>
</organism>
<evidence type="ECO:0000313" key="5">
    <source>
        <dbReference type="Proteomes" id="UP000712157"/>
    </source>
</evidence>
<dbReference type="GO" id="GO:0005996">
    <property type="term" value="P:monosaccharide metabolic process"/>
    <property type="evidence" value="ECO:0007669"/>
    <property type="project" value="InterPro"/>
</dbReference>
<evidence type="ECO:0000313" key="4">
    <source>
        <dbReference type="EMBL" id="MBU9739076.1"/>
    </source>
</evidence>
<accession>A0A949K2Y8</accession>
<dbReference type="AlphaFoldDB" id="A0A949K2Y8"/>
<dbReference type="RefSeq" id="WP_238723006.1">
    <property type="nucleotide sequence ID" value="NZ_JAHQCW010000048.1"/>
</dbReference>